<evidence type="ECO:0000256" key="1">
    <source>
        <dbReference type="ARBA" id="ARBA00004141"/>
    </source>
</evidence>
<keyword evidence="6 7" id="KW-0472">Membrane</keyword>
<feature type="non-terminal residue" evidence="8">
    <location>
        <position position="1"/>
    </location>
</feature>
<keyword evidence="3 7" id="KW-0812">Transmembrane</keyword>
<protein>
    <submittedName>
        <fullName evidence="8">Divalent metal cation transporter</fullName>
    </submittedName>
</protein>
<comment type="subcellular location">
    <subcellularLocation>
        <location evidence="1">Membrane</location>
        <topology evidence="1">Multi-pass membrane protein</topology>
    </subcellularLocation>
</comment>
<dbReference type="InterPro" id="IPR001046">
    <property type="entry name" value="NRAMP_fam"/>
</dbReference>
<evidence type="ECO:0000256" key="5">
    <source>
        <dbReference type="ARBA" id="ARBA00022989"/>
    </source>
</evidence>
<keyword evidence="5 7" id="KW-1133">Transmembrane helix</keyword>
<comment type="caution">
    <text evidence="8">The sequence shown here is derived from an EMBL/GenBank/DDBJ whole genome shotgun (WGS) entry which is preliminary data.</text>
</comment>
<keyword evidence="9" id="KW-1185">Reference proteome</keyword>
<accession>A0ABU9QTB8</accession>
<sequence>SWDTLSSQEPLYLAIGILGATVMPHNLYLHSSVVQTRVSGDDAASKRSAIRFSRLDTIGSLSLALLVNAAILILAAAAFHGSGHTEVVEIQDAYHLLDPLVGGALASFLFGFALLAAGQSSTFTGTIAG</sequence>
<dbReference type="EMBL" id="JAZHGC010000225">
    <property type="protein sequence ID" value="MEM5292711.1"/>
    <property type="molecule type" value="Genomic_DNA"/>
</dbReference>
<evidence type="ECO:0000256" key="3">
    <source>
        <dbReference type="ARBA" id="ARBA00022692"/>
    </source>
</evidence>
<evidence type="ECO:0000256" key="6">
    <source>
        <dbReference type="ARBA" id="ARBA00023136"/>
    </source>
</evidence>
<evidence type="ECO:0000256" key="4">
    <source>
        <dbReference type="ARBA" id="ARBA00022847"/>
    </source>
</evidence>
<proteinExistence type="predicted"/>
<feature type="transmembrane region" description="Helical" evidence="7">
    <location>
        <begin position="55"/>
        <end position="79"/>
    </location>
</feature>
<dbReference type="Pfam" id="PF01566">
    <property type="entry name" value="Nramp"/>
    <property type="match status" value="1"/>
</dbReference>
<evidence type="ECO:0000256" key="2">
    <source>
        <dbReference type="ARBA" id="ARBA00022448"/>
    </source>
</evidence>
<keyword evidence="4" id="KW-0769">Symport</keyword>
<reference evidence="8 9" key="1">
    <citation type="submission" date="2024-01" db="EMBL/GenBank/DDBJ databases">
        <title>The diversity of rhizobia nodulating Mimosa spp. in eleven states of Brazil covering several biomes is determined by host plant, location, and edaphic factors.</title>
        <authorList>
            <person name="Rouws L."/>
            <person name="Barauna A."/>
            <person name="Beukes C."/>
            <person name="De Faria S.M."/>
            <person name="Gross E."/>
            <person name="Dos Reis Junior F.B."/>
            <person name="Simon M."/>
            <person name="Maluk M."/>
            <person name="Odee D.W."/>
            <person name="Kenicer G."/>
            <person name="Young J.P.W."/>
            <person name="Reis V.M."/>
            <person name="Zilli J."/>
            <person name="James E.K."/>
        </authorList>
    </citation>
    <scope>NUCLEOTIDE SEQUENCE [LARGE SCALE GENOMIC DNA]</scope>
    <source>
        <strain evidence="8 9">JPY77</strain>
    </source>
</reference>
<evidence type="ECO:0000313" key="9">
    <source>
        <dbReference type="Proteomes" id="UP001494588"/>
    </source>
</evidence>
<evidence type="ECO:0000313" key="8">
    <source>
        <dbReference type="EMBL" id="MEM5292711.1"/>
    </source>
</evidence>
<dbReference type="PRINTS" id="PR00447">
    <property type="entry name" value="NATRESASSCMP"/>
</dbReference>
<keyword evidence="2" id="KW-0813">Transport</keyword>
<name>A0ABU9QTB8_9BURK</name>
<dbReference type="Proteomes" id="UP001494588">
    <property type="component" value="Unassembled WGS sequence"/>
</dbReference>
<feature type="transmembrane region" description="Helical" evidence="7">
    <location>
        <begin position="99"/>
        <end position="117"/>
    </location>
</feature>
<organism evidence="8 9">
    <name type="scientific">Paraburkholderia sabiae</name>
    <dbReference type="NCBI Taxonomy" id="273251"/>
    <lineage>
        <taxon>Bacteria</taxon>
        <taxon>Pseudomonadati</taxon>
        <taxon>Pseudomonadota</taxon>
        <taxon>Betaproteobacteria</taxon>
        <taxon>Burkholderiales</taxon>
        <taxon>Burkholderiaceae</taxon>
        <taxon>Paraburkholderia</taxon>
    </lineage>
</organism>
<dbReference type="PANTHER" id="PTHR11706">
    <property type="entry name" value="SOLUTE CARRIER PROTEIN FAMILY 11 MEMBER"/>
    <property type="match status" value="1"/>
</dbReference>
<evidence type="ECO:0000256" key="7">
    <source>
        <dbReference type="SAM" id="Phobius"/>
    </source>
</evidence>
<dbReference type="RefSeq" id="WP_342965574.1">
    <property type="nucleotide sequence ID" value="NZ_JAZHGC010000225.1"/>
</dbReference>
<gene>
    <name evidence="8" type="ORF">V4C55_44785</name>
</gene>
<feature type="non-terminal residue" evidence="8">
    <location>
        <position position="129"/>
    </location>
</feature>
<feature type="transmembrane region" description="Helical" evidence="7">
    <location>
        <begin position="12"/>
        <end position="29"/>
    </location>
</feature>
<dbReference type="PANTHER" id="PTHR11706:SF33">
    <property type="entry name" value="NATURAL RESISTANCE-ASSOCIATED MACROPHAGE PROTEIN 2"/>
    <property type="match status" value="1"/>
</dbReference>